<dbReference type="EMBL" id="AZBU02000005">
    <property type="protein sequence ID" value="TKR76984.1"/>
    <property type="molecule type" value="Genomic_DNA"/>
</dbReference>
<proteinExistence type="predicted"/>
<reference evidence="1 2" key="2">
    <citation type="journal article" date="2019" name="G3 (Bethesda)">
        <title>Hybrid Assembly of the Genome of the Entomopathogenic Nematode Steinernema carpocapsae Identifies the X-Chromosome.</title>
        <authorList>
            <person name="Serra L."/>
            <person name="Macchietto M."/>
            <person name="Macias-Munoz A."/>
            <person name="McGill C.J."/>
            <person name="Rodriguez I.M."/>
            <person name="Rodriguez B."/>
            <person name="Murad R."/>
            <person name="Mortazavi A."/>
        </authorList>
    </citation>
    <scope>NUCLEOTIDE SEQUENCE [LARGE SCALE GENOMIC DNA]</scope>
    <source>
        <strain evidence="1 2">ALL</strain>
    </source>
</reference>
<organism evidence="1 2">
    <name type="scientific">Steinernema carpocapsae</name>
    <name type="common">Entomopathogenic nematode</name>
    <dbReference type="NCBI Taxonomy" id="34508"/>
    <lineage>
        <taxon>Eukaryota</taxon>
        <taxon>Metazoa</taxon>
        <taxon>Ecdysozoa</taxon>
        <taxon>Nematoda</taxon>
        <taxon>Chromadorea</taxon>
        <taxon>Rhabditida</taxon>
        <taxon>Tylenchina</taxon>
        <taxon>Panagrolaimomorpha</taxon>
        <taxon>Strongyloidoidea</taxon>
        <taxon>Steinernematidae</taxon>
        <taxon>Steinernema</taxon>
    </lineage>
</organism>
<comment type="caution">
    <text evidence="1">The sequence shown here is derived from an EMBL/GenBank/DDBJ whole genome shotgun (WGS) entry which is preliminary data.</text>
</comment>
<accession>A0A4U5N3X2</accession>
<name>A0A4U5N3X2_STECR</name>
<protein>
    <submittedName>
        <fullName evidence="1">Uncharacterized protein</fullName>
    </submittedName>
</protein>
<evidence type="ECO:0000313" key="1">
    <source>
        <dbReference type="EMBL" id="TKR76984.1"/>
    </source>
</evidence>
<reference evidence="1 2" key="1">
    <citation type="journal article" date="2015" name="Genome Biol.">
        <title>Comparative genomics of Steinernema reveals deeply conserved gene regulatory networks.</title>
        <authorList>
            <person name="Dillman A.R."/>
            <person name="Macchietto M."/>
            <person name="Porter C.F."/>
            <person name="Rogers A."/>
            <person name="Williams B."/>
            <person name="Antoshechkin I."/>
            <person name="Lee M.M."/>
            <person name="Goodwin Z."/>
            <person name="Lu X."/>
            <person name="Lewis E.E."/>
            <person name="Goodrich-Blair H."/>
            <person name="Stock S.P."/>
            <person name="Adams B.J."/>
            <person name="Sternberg P.W."/>
            <person name="Mortazavi A."/>
        </authorList>
    </citation>
    <scope>NUCLEOTIDE SEQUENCE [LARGE SCALE GENOMIC DNA]</scope>
    <source>
        <strain evidence="1 2">ALL</strain>
    </source>
</reference>
<evidence type="ECO:0000313" key="2">
    <source>
        <dbReference type="Proteomes" id="UP000298663"/>
    </source>
</evidence>
<sequence>MPQVIIPLSPPNARRSSPLLDPQNLPFAVLTFGFAVIHFSAFCRHPIGRDHGFIAGQRRRLHRILLEHDQSPK</sequence>
<keyword evidence="2" id="KW-1185">Reference proteome</keyword>
<dbReference type="Proteomes" id="UP000298663">
    <property type="component" value="Unassembled WGS sequence"/>
</dbReference>
<gene>
    <name evidence="1" type="ORF">L596_018038</name>
</gene>
<dbReference type="AlphaFoldDB" id="A0A4U5N3X2"/>